<dbReference type="Pfam" id="PF18934">
    <property type="entry name" value="DUF5682"/>
    <property type="match status" value="1"/>
</dbReference>
<name>A0A9D1DR97_9FIRM</name>
<dbReference type="InterPro" id="IPR043737">
    <property type="entry name" value="DUF5682"/>
</dbReference>
<sequence length="824" mass="93176">MGEVLRGAQMDPVSAGADGAQELLRESAELFEKAYRPEDGLVCWPVRHHSPVCSIHLAKVIREYRPDIVLVEGPEEANTYIPVLLHEETKPPLAFYYSYHDSGKYIAEEAGEYRCYYPFLEYSPELVALREAAALGVESGFMDLSYAQILIGSAEGARLLRKGEKESYNDDYLLSENTAIQELCRKKGLRGFHEFWEKYFEIGGLHRDTKDFMRDLLFYCLLSRKNTSREELLRDGCLLRERFMAGRIAEQRKQGKRVLAVMGGFHVRGVLAFLGEYEPEETKLPALRKSLPEKDCAVYVMPYSEEQADQLNGYASGMPHPAYYHRVWEAAQAGSETPFTESSIDFLIRCGKAARQKDAGISTFDEICGVQMMEGLSALRGKPECGVFELSDGVLSCFVKGERDISSEIPLLLLKRQLSGRRTGSLWSGAPIPPILQDFQQKCKDYQIKINTTVKSERTLDIFTTKRHREISCFLHQLIFLETGFAVMLKGPQLAKGTGKNLIRETWQWQYLPAVTAELIDKSVYGGTVEEAAKSWLKRRMEENAGSEEGSRLCIHSMEMGMPDLFFQILAKLREWISEETSFDAMAACLFNLSQVEERQEMYRIPENTAVSDMVRGAYEKLILMLPGIASCREEEQEKRLKSLRSLYRIAQKTDHGLDSQMLYEGVRLMLQQPDLNPAIHGAGLGILYGFDRDAEQEILFTLGGYLRGTHEKMLAAASFFRGLFDTAKDLVFVNPAFLEAMDGMLRQIGEPEFLEMIPNLRLAFCYFTPSEIDSLGGRIASLYGKKDGELLAEQAADPYLFALGERIEAWAEESLRQETGEAG</sequence>
<organism evidence="1 2">
    <name type="scientific">Candidatus Gallacutalibacter pullicola</name>
    <dbReference type="NCBI Taxonomy" id="2840830"/>
    <lineage>
        <taxon>Bacteria</taxon>
        <taxon>Bacillati</taxon>
        <taxon>Bacillota</taxon>
        <taxon>Clostridia</taxon>
        <taxon>Eubacteriales</taxon>
        <taxon>Candidatus Gallacutalibacter</taxon>
    </lineage>
</organism>
<dbReference type="AlphaFoldDB" id="A0A9D1DR97"/>
<protein>
    <submittedName>
        <fullName evidence="1">Uncharacterized protein</fullName>
    </submittedName>
</protein>
<dbReference type="EMBL" id="DVHF01000086">
    <property type="protein sequence ID" value="HIR57522.1"/>
    <property type="molecule type" value="Genomic_DNA"/>
</dbReference>
<comment type="caution">
    <text evidence="1">The sequence shown here is derived from an EMBL/GenBank/DDBJ whole genome shotgun (WGS) entry which is preliminary data.</text>
</comment>
<reference evidence="1" key="2">
    <citation type="journal article" date="2021" name="PeerJ">
        <title>Extensive microbial diversity within the chicken gut microbiome revealed by metagenomics and culture.</title>
        <authorList>
            <person name="Gilroy R."/>
            <person name="Ravi A."/>
            <person name="Getino M."/>
            <person name="Pursley I."/>
            <person name="Horton D.L."/>
            <person name="Alikhan N.F."/>
            <person name="Baker D."/>
            <person name="Gharbi K."/>
            <person name="Hall N."/>
            <person name="Watson M."/>
            <person name="Adriaenssens E.M."/>
            <person name="Foster-Nyarko E."/>
            <person name="Jarju S."/>
            <person name="Secka A."/>
            <person name="Antonio M."/>
            <person name="Oren A."/>
            <person name="Chaudhuri R.R."/>
            <person name="La Ragione R."/>
            <person name="Hildebrand F."/>
            <person name="Pallen M.J."/>
        </authorList>
    </citation>
    <scope>NUCLEOTIDE SEQUENCE</scope>
    <source>
        <strain evidence="1">ChiSjej1B19-7085</strain>
    </source>
</reference>
<evidence type="ECO:0000313" key="2">
    <source>
        <dbReference type="Proteomes" id="UP000886785"/>
    </source>
</evidence>
<accession>A0A9D1DR97</accession>
<dbReference type="Proteomes" id="UP000886785">
    <property type="component" value="Unassembled WGS sequence"/>
</dbReference>
<evidence type="ECO:0000313" key="1">
    <source>
        <dbReference type="EMBL" id="HIR57522.1"/>
    </source>
</evidence>
<reference evidence="1" key="1">
    <citation type="submission" date="2020-10" db="EMBL/GenBank/DDBJ databases">
        <authorList>
            <person name="Gilroy R."/>
        </authorList>
    </citation>
    <scope>NUCLEOTIDE SEQUENCE</scope>
    <source>
        <strain evidence="1">ChiSjej1B19-7085</strain>
    </source>
</reference>
<proteinExistence type="predicted"/>
<gene>
    <name evidence="1" type="ORF">IAA54_07610</name>
</gene>